<comment type="caution">
    <text evidence="9">The sequence shown here is derived from an EMBL/GenBank/DDBJ whole genome shotgun (WGS) entry which is preliminary data.</text>
</comment>
<sequence>MTRIAASFFAAVALALLAAISIPLAAQDDRDVAAAPDPYVYEVDTLENGEAPGDNPLDLETPRGLVESFMAAGEVEDWQTAAAALDFDALDDPDQTARELYAAQLYDLLHRSVSISWTDLPDRPDAVDTQSSKDDPMAGTPRRSLTVARLALNSRLYPMRIARLQPEGGEPVWVFSRQTVDNVPELYGYYGPTGFERALPDWARKQAFLTLAWWEVVALPIILLAGGLAAALTYKAISRLREGVEGDTKLGSILSAVHIPLTLLAFAGTIALVRATFFRLSGPVRDILDPLQLLLIVFAVIGIVLSVMEALFDLATSRRSAKLEAPENYEDRNFYTRLSAIRRIITAIVMLGGVGFLLVASDLSTTLGFSIMASAGVLGLVLVFAGRKALGDIMASVQIAFAQTARIGDAIHYDGKWCYVEKIGFTHLRLRTADEKRLIAPVSDFTDDSFENWTRQDASLIVRAECEFDSRADVAKLREEFCDFAKEDDGVIDVEDAACEVISHDAQAMRVRFLARASDPKSGWKLECRIREHMLAFAARLDASAERDIGPAFLKREREVRVDQPRD</sequence>
<proteinExistence type="predicted"/>
<gene>
    <name evidence="9" type="ORF">D6201_01530</name>
</gene>
<feature type="transmembrane region" description="Helical" evidence="6">
    <location>
        <begin position="211"/>
        <end position="232"/>
    </location>
</feature>
<dbReference type="InterPro" id="IPR023408">
    <property type="entry name" value="MscS_beta-dom_sf"/>
</dbReference>
<organism evidence="9 10">
    <name type="scientific">Aurantiacibacter aquimixticola</name>
    <dbReference type="NCBI Taxonomy" id="1958945"/>
    <lineage>
        <taxon>Bacteria</taxon>
        <taxon>Pseudomonadati</taxon>
        <taxon>Pseudomonadota</taxon>
        <taxon>Alphaproteobacteria</taxon>
        <taxon>Sphingomonadales</taxon>
        <taxon>Erythrobacteraceae</taxon>
        <taxon>Aurantiacibacter</taxon>
    </lineage>
</organism>
<dbReference type="SUPFAM" id="SSF50182">
    <property type="entry name" value="Sm-like ribonucleoproteins"/>
    <property type="match status" value="1"/>
</dbReference>
<dbReference type="Pfam" id="PF00924">
    <property type="entry name" value="MS_channel_2nd"/>
    <property type="match status" value="1"/>
</dbReference>
<feature type="domain" description="Mechanosensitive ion channel MscS" evidence="8">
    <location>
        <begin position="390"/>
        <end position="455"/>
    </location>
</feature>
<keyword evidence="4 6" id="KW-0472">Membrane</keyword>
<dbReference type="PANTHER" id="PTHR30566:SF25">
    <property type="entry name" value="INNER MEMBRANE PROTEIN"/>
    <property type="match status" value="1"/>
</dbReference>
<dbReference type="RefSeq" id="WP_120049128.1">
    <property type="nucleotide sequence ID" value="NZ_RAHX01000001.1"/>
</dbReference>
<evidence type="ECO:0000256" key="1">
    <source>
        <dbReference type="ARBA" id="ARBA00004370"/>
    </source>
</evidence>
<keyword evidence="2 6" id="KW-0812">Transmembrane</keyword>
<feature type="signal peptide" evidence="7">
    <location>
        <begin position="1"/>
        <end position="25"/>
    </location>
</feature>
<feature type="transmembrane region" description="Helical" evidence="6">
    <location>
        <begin position="340"/>
        <end position="360"/>
    </location>
</feature>
<evidence type="ECO:0000313" key="10">
    <source>
        <dbReference type="Proteomes" id="UP000285232"/>
    </source>
</evidence>
<comment type="subcellular location">
    <subcellularLocation>
        <location evidence="1">Membrane</location>
    </subcellularLocation>
</comment>
<feature type="transmembrane region" description="Helical" evidence="6">
    <location>
        <begin position="253"/>
        <end position="273"/>
    </location>
</feature>
<protein>
    <submittedName>
        <fullName evidence="9">Mechanosensitive ion channel family protein</fullName>
    </submittedName>
</protein>
<feature type="transmembrane region" description="Helical" evidence="6">
    <location>
        <begin position="366"/>
        <end position="385"/>
    </location>
</feature>
<dbReference type="EMBL" id="RAHX01000001">
    <property type="protein sequence ID" value="RJY10118.1"/>
    <property type="molecule type" value="Genomic_DNA"/>
</dbReference>
<feature type="transmembrane region" description="Helical" evidence="6">
    <location>
        <begin position="293"/>
        <end position="312"/>
    </location>
</feature>
<evidence type="ECO:0000256" key="5">
    <source>
        <dbReference type="SAM" id="MobiDB-lite"/>
    </source>
</evidence>
<evidence type="ECO:0000259" key="8">
    <source>
        <dbReference type="Pfam" id="PF00924"/>
    </source>
</evidence>
<dbReference type="Proteomes" id="UP000285232">
    <property type="component" value="Unassembled WGS sequence"/>
</dbReference>
<dbReference type="GO" id="GO:0008381">
    <property type="term" value="F:mechanosensitive monoatomic ion channel activity"/>
    <property type="evidence" value="ECO:0007669"/>
    <property type="project" value="UniProtKB-ARBA"/>
</dbReference>
<keyword evidence="10" id="KW-1185">Reference proteome</keyword>
<dbReference type="PANTHER" id="PTHR30566">
    <property type="entry name" value="YNAI-RELATED MECHANOSENSITIVE ION CHANNEL"/>
    <property type="match status" value="1"/>
</dbReference>
<dbReference type="Gene3D" id="1.10.287.1260">
    <property type="match status" value="1"/>
</dbReference>
<feature type="region of interest" description="Disordered" evidence="5">
    <location>
        <begin position="120"/>
        <end position="141"/>
    </location>
</feature>
<keyword evidence="3 6" id="KW-1133">Transmembrane helix</keyword>
<dbReference type="InterPro" id="IPR006685">
    <property type="entry name" value="MscS_channel_2nd"/>
</dbReference>
<evidence type="ECO:0000256" key="4">
    <source>
        <dbReference type="ARBA" id="ARBA00023136"/>
    </source>
</evidence>
<name>A0A419RWF9_9SPHN</name>
<accession>A0A419RWF9</accession>
<reference evidence="9 10" key="1">
    <citation type="journal article" date="2017" name="Int. J. Syst. Evol. Microbiol.">
        <title>Erythrobacter aquimixticola sp. nov., isolated from the junction between the ocean and a freshwater spring.</title>
        <authorList>
            <person name="Park S."/>
            <person name="Jung Y.T."/>
            <person name="Choi S.J."/>
            <person name="Yoon J.H."/>
        </authorList>
    </citation>
    <scope>NUCLEOTIDE SEQUENCE [LARGE SCALE GENOMIC DNA]</scope>
    <source>
        <strain evidence="9 10">JSSK-14</strain>
    </source>
</reference>
<evidence type="ECO:0000256" key="3">
    <source>
        <dbReference type="ARBA" id="ARBA00022989"/>
    </source>
</evidence>
<feature type="compositionally biased region" description="Basic and acidic residues" evidence="5">
    <location>
        <begin position="120"/>
        <end position="136"/>
    </location>
</feature>
<evidence type="ECO:0000256" key="2">
    <source>
        <dbReference type="ARBA" id="ARBA00022692"/>
    </source>
</evidence>
<evidence type="ECO:0000256" key="7">
    <source>
        <dbReference type="SAM" id="SignalP"/>
    </source>
</evidence>
<dbReference type="GO" id="GO:0016020">
    <property type="term" value="C:membrane"/>
    <property type="evidence" value="ECO:0007669"/>
    <property type="project" value="UniProtKB-SubCell"/>
</dbReference>
<dbReference type="InterPro" id="IPR010920">
    <property type="entry name" value="LSM_dom_sf"/>
</dbReference>
<evidence type="ECO:0000256" key="6">
    <source>
        <dbReference type="SAM" id="Phobius"/>
    </source>
</evidence>
<dbReference type="AlphaFoldDB" id="A0A419RWF9"/>
<dbReference type="OrthoDB" id="9792218at2"/>
<evidence type="ECO:0000313" key="9">
    <source>
        <dbReference type="EMBL" id="RJY10118.1"/>
    </source>
</evidence>
<dbReference type="Gene3D" id="2.30.30.60">
    <property type="match status" value="1"/>
</dbReference>
<keyword evidence="7" id="KW-0732">Signal</keyword>
<feature type="chain" id="PRO_5019432804" evidence="7">
    <location>
        <begin position="26"/>
        <end position="567"/>
    </location>
</feature>